<gene>
    <name evidence="1" type="ORF">E6C60_1233</name>
</gene>
<sequence length="52" mass="5939">MYKDVPYFYPLTSKNILNMTSIGHQLTTAAPYILQVFDQDILSGMFIQCIHG</sequence>
<dbReference type="KEGG" id="palo:E6C60_1233"/>
<evidence type="ECO:0000313" key="2">
    <source>
        <dbReference type="Proteomes" id="UP000300879"/>
    </source>
</evidence>
<organism evidence="1 2">
    <name type="scientific">Paenibacillus algicola</name>
    <dbReference type="NCBI Taxonomy" id="2565926"/>
    <lineage>
        <taxon>Bacteria</taxon>
        <taxon>Bacillati</taxon>
        <taxon>Bacillota</taxon>
        <taxon>Bacilli</taxon>
        <taxon>Bacillales</taxon>
        <taxon>Paenibacillaceae</taxon>
        <taxon>Paenibacillus</taxon>
    </lineage>
</organism>
<proteinExistence type="predicted"/>
<dbReference type="Proteomes" id="UP000300879">
    <property type="component" value="Chromosome"/>
</dbReference>
<accession>A0A4P8XKK3</accession>
<dbReference type="EMBL" id="CP040396">
    <property type="protein sequence ID" value="QCT01951.1"/>
    <property type="molecule type" value="Genomic_DNA"/>
</dbReference>
<reference evidence="1 2" key="1">
    <citation type="submission" date="2019-05" db="EMBL/GenBank/DDBJ databases">
        <authorList>
            <person name="Chen C."/>
        </authorList>
    </citation>
    <scope>NUCLEOTIDE SEQUENCE [LARGE SCALE GENOMIC DNA]</scope>
    <source>
        <strain evidence="1 2">HB172198</strain>
    </source>
</reference>
<name>A0A4P8XKK3_9BACL</name>
<evidence type="ECO:0000313" key="1">
    <source>
        <dbReference type="EMBL" id="QCT01951.1"/>
    </source>
</evidence>
<dbReference type="AlphaFoldDB" id="A0A4P8XKK3"/>
<keyword evidence="2" id="KW-1185">Reference proteome</keyword>
<protein>
    <submittedName>
        <fullName evidence="1">Uncharacterized protein</fullName>
    </submittedName>
</protein>